<dbReference type="GeneID" id="106464707"/>
<evidence type="ECO:0000256" key="3">
    <source>
        <dbReference type="ARBA" id="ARBA00022692"/>
    </source>
</evidence>
<feature type="transmembrane region" description="Helical" evidence="6">
    <location>
        <begin position="171"/>
        <end position="188"/>
    </location>
</feature>
<sequence length="278" mass="29894">MSGYSGHEGNVYYENFGWVNQFPPSSGPVSYEYDMTIGEPGFESDFGSESQFGSFDYSSSSPSVPPNVSGNFGGYIQYHNPYINPAGGLYAGSGSLLTPDTYSGNNFEDEPPLLEELGINFDHIMQKTLAVLNPIKEPEASILQETDLTGPLVFCMVFGGFLLLSGKVHFGYVYGIGVLGCLAMYALLNMMSISGISAGCTVSVLGYCLLPMVILSGVSIIFSLKGIFGIVIAIIVIFWCALSASKLFVTALLMDHQQPLIAYPCALLYGVFALLTIF</sequence>
<dbReference type="PANTHER" id="PTHR21236:SF2">
    <property type="entry name" value="PROTEIN YIPF"/>
    <property type="match status" value="1"/>
</dbReference>
<keyword evidence="5 6" id="KW-0472">Membrane</keyword>
<dbReference type="Proteomes" id="UP000694941">
    <property type="component" value="Unplaced"/>
</dbReference>
<comment type="subcellular location">
    <subcellularLocation>
        <location evidence="6">Golgi apparatus membrane</location>
        <topology evidence="6">Multi-pass membrane protein</topology>
    </subcellularLocation>
    <subcellularLocation>
        <location evidence="1">Membrane</location>
        <topology evidence="1">Multi-pass membrane protein</topology>
    </subcellularLocation>
</comment>
<evidence type="ECO:0000313" key="8">
    <source>
        <dbReference type="Proteomes" id="UP000694941"/>
    </source>
</evidence>
<feature type="domain" description="Yip1" evidence="7">
    <location>
        <begin position="140"/>
        <end position="274"/>
    </location>
</feature>
<keyword evidence="3 6" id="KW-0812">Transmembrane</keyword>
<evidence type="ECO:0000256" key="6">
    <source>
        <dbReference type="RuleBase" id="RU361264"/>
    </source>
</evidence>
<evidence type="ECO:0000256" key="1">
    <source>
        <dbReference type="ARBA" id="ARBA00004141"/>
    </source>
</evidence>
<protein>
    <recommendedName>
        <fullName evidence="6">Protein YIPF</fullName>
    </recommendedName>
</protein>
<comment type="similarity">
    <text evidence="2 6">Belongs to the YIP1 family.</text>
</comment>
<dbReference type="InterPro" id="IPR006977">
    <property type="entry name" value="Yip1_dom"/>
</dbReference>
<accession>A0ABM1BEE9</accession>
<comment type="caution">
    <text evidence="6">Lacks conserved residue(s) required for the propagation of feature annotation.</text>
</comment>
<evidence type="ECO:0000256" key="4">
    <source>
        <dbReference type="ARBA" id="ARBA00022989"/>
    </source>
</evidence>
<evidence type="ECO:0000256" key="5">
    <source>
        <dbReference type="ARBA" id="ARBA00023136"/>
    </source>
</evidence>
<keyword evidence="4 6" id="KW-1133">Transmembrane helix</keyword>
<feature type="transmembrane region" description="Helical" evidence="6">
    <location>
        <begin position="200"/>
        <end position="221"/>
    </location>
</feature>
<keyword evidence="8" id="KW-1185">Reference proteome</keyword>
<dbReference type="PANTHER" id="PTHR21236">
    <property type="entry name" value="GOLGI MEMBRANE PROTEIN YIP1"/>
    <property type="match status" value="1"/>
</dbReference>
<evidence type="ECO:0000256" key="2">
    <source>
        <dbReference type="ARBA" id="ARBA00010596"/>
    </source>
</evidence>
<evidence type="ECO:0000259" key="7">
    <source>
        <dbReference type="Pfam" id="PF04893"/>
    </source>
</evidence>
<feature type="transmembrane region" description="Helical" evidence="6">
    <location>
        <begin position="227"/>
        <end position="248"/>
    </location>
</feature>
<dbReference type="RefSeq" id="XP_013780315.2">
    <property type="nucleotide sequence ID" value="XM_013924861.2"/>
</dbReference>
<organism evidence="8 9">
    <name type="scientific">Limulus polyphemus</name>
    <name type="common">Atlantic horseshoe crab</name>
    <dbReference type="NCBI Taxonomy" id="6850"/>
    <lineage>
        <taxon>Eukaryota</taxon>
        <taxon>Metazoa</taxon>
        <taxon>Ecdysozoa</taxon>
        <taxon>Arthropoda</taxon>
        <taxon>Chelicerata</taxon>
        <taxon>Merostomata</taxon>
        <taxon>Xiphosura</taxon>
        <taxon>Limulidae</taxon>
        <taxon>Limulus</taxon>
    </lineage>
</organism>
<proteinExistence type="inferred from homology"/>
<reference evidence="9" key="1">
    <citation type="submission" date="2025-08" db="UniProtKB">
        <authorList>
            <consortium name="RefSeq"/>
        </authorList>
    </citation>
    <scope>IDENTIFICATION</scope>
    <source>
        <tissue evidence="9">Muscle</tissue>
    </source>
</reference>
<feature type="transmembrane region" description="Helical" evidence="6">
    <location>
        <begin position="260"/>
        <end position="277"/>
    </location>
</feature>
<dbReference type="Pfam" id="PF04893">
    <property type="entry name" value="Yip1"/>
    <property type="match status" value="1"/>
</dbReference>
<name>A0ABM1BEE9_LIMPO</name>
<gene>
    <name evidence="9" type="primary">LOC106464707</name>
</gene>
<evidence type="ECO:0000313" key="9">
    <source>
        <dbReference type="RefSeq" id="XP_013780315.2"/>
    </source>
</evidence>
<dbReference type="InterPro" id="IPR045231">
    <property type="entry name" value="Yip1/4-like"/>
</dbReference>